<protein>
    <submittedName>
        <fullName evidence="1">Uncharacterized protein</fullName>
    </submittedName>
</protein>
<evidence type="ECO:0000313" key="1">
    <source>
        <dbReference type="EMBL" id="RPB05998.1"/>
    </source>
</evidence>
<gene>
    <name evidence="1" type="ORF">L873DRAFT_13258</name>
</gene>
<accession>A0A3N4K980</accession>
<sequence length="213" mass="24730">MGGFFFFSKSPDLLSRRVCEIDGGFSCRLLAAPPRAYQISQKGGERKERKGRGKKTNMAARIMDGLIDAVGRRDRGREIFRSKPWIRMIDCETYMHLRHVQGGEEVGQAFLRYCRRELNFERIFFHLHLTGSALLCHRTFFISRESWKGIKSCAGLVLVSYYPRASVYMGRVIFRFFDSFPILMSGEVERGSLPRICWGPRKRKRGEKKRAAF</sequence>
<dbReference type="Proteomes" id="UP000276215">
    <property type="component" value="Unassembled WGS sequence"/>
</dbReference>
<dbReference type="EMBL" id="ML120351">
    <property type="protein sequence ID" value="RPB05998.1"/>
    <property type="molecule type" value="Genomic_DNA"/>
</dbReference>
<proteinExistence type="predicted"/>
<keyword evidence="2" id="KW-1185">Reference proteome</keyword>
<evidence type="ECO:0000313" key="2">
    <source>
        <dbReference type="Proteomes" id="UP000276215"/>
    </source>
</evidence>
<dbReference type="AlphaFoldDB" id="A0A3N4K980"/>
<name>A0A3N4K980_9PEZI</name>
<organism evidence="1 2">
    <name type="scientific">Choiromyces venosus 120613-1</name>
    <dbReference type="NCBI Taxonomy" id="1336337"/>
    <lineage>
        <taxon>Eukaryota</taxon>
        <taxon>Fungi</taxon>
        <taxon>Dikarya</taxon>
        <taxon>Ascomycota</taxon>
        <taxon>Pezizomycotina</taxon>
        <taxon>Pezizomycetes</taxon>
        <taxon>Pezizales</taxon>
        <taxon>Tuberaceae</taxon>
        <taxon>Choiromyces</taxon>
    </lineage>
</organism>
<reference evidence="1 2" key="1">
    <citation type="journal article" date="2018" name="Nat. Ecol. Evol.">
        <title>Pezizomycetes genomes reveal the molecular basis of ectomycorrhizal truffle lifestyle.</title>
        <authorList>
            <person name="Murat C."/>
            <person name="Payen T."/>
            <person name="Noel B."/>
            <person name="Kuo A."/>
            <person name="Morin E."/>
            <person name="Chen J."/>
            <person name="Kohler A."/>
            <person name="Krizsan K."/>
            <person name="Balestrini R."/>
            <person name="Da Silva C."/>
            <person name="Montanini B."/>
            <person name="Hainaut M."/>
            <person name="Levati E."/>
            <person name="Barry K.W."/>
            <person name="Belfiori B."/>
            <person name="Cichocki N."/>
            <person name="Clum A."/>
            <person name="Dockter R.B."/>
            <person name="Fauchery L."/>
            <person name="Guy J."/>
            <person name="Iotti M."/>
            <person name="Le Tacon F."/>
            <person name="Lindquist E.A."/>
            <person name="Lipzen A."/>
            <person name="Malagnac F."/>
            <person name="Mello A."/>
            <person name="Molinier V."/>
            <person name="Miyauchi S."/>
            <person name="Poulain J."/>
            <person name="Riccioni C."/>
            <person name="Rubini A."/>
            <person name="Sitrit Y."/>
            <person name="Splivallo R."/>
            <person name="Traeger S."/>
            <person name="Wang M."/>
            <person name="Zifcakova L."/>
            <person name="Wipf D."/>
            <person name="Zambonelli A."/>
            <person name="Paolocci F."/>
            <person name="Nowrousian M."/>
            <person name="Ottonello S."/>
            <person name="Baldrian P."/>
            <person name="Spatafora J.W."/>
            <person name="Henrissat B."/>
            <person name="Nagy L.G."/>
            <person name="Aury J.M."/>
            <person name="Wincker P."/>
            <person name="Grigoriev I.V."/>
            <person name="Bonfante P."/>
            <person name="Martin F.M."/>
        </authorList>
    </citation>
    <scope>NUCLEOTIDE SEQUENCE [LARGE SCALE GENOMIC DNA]</scope>
    <source>
        <strain evidence="1 2">120613-1</strain>
    </source>
</reference>